<proteinExistence type="predicted"/>
<evidence type="ECO:0000313" key="2">
    <source>
        <dbReference type="Proteomes" id="UP000584587"/>
    </source>
</evidence>
<sequence>MKLIFTRKQEEQKKKIINNVQTDLLYKLVINYLDLKLKDKNQVENKYIINQFDSLEKILDIIDEVNNDKLNQIEANNKISNIGFPSDFKEMSKFLEQKPYYKPIFDIYVLFIGLSVNEEVKNLCFVELYDYYEKENRKNIKHKKQNTNTNSLIKKLIKQTNNILNLNDIGKYKKAYY</sequence>
<name>A0A846TSC3_9MOLU</name>
<accession>A0A846TSC3</accession>
<keyword evidence="2" id="KW-1185">Reference proteome</keyword>
<reference evidence="1 2" key="1">
    <citation type="submission" date="2020-04" db="EMBL/GenBank/DDBJ databases">
        <title>Complete genome sequence of Spiroplasma platyhelix ATCC 51748, an insect isolate.</title>
        <authorList>
            <person name="Green E.A."/>
            <person name="Klassen J.L."/>
        </authorList>
    </citation>
    <scope>NUCLEOTIDE SEQUENCE [LARGE SCALE GENOMIC DNA]</scope>
    <source>
        <strain evidence="1 2">PALS-1</strain>
    </source>
</reference>
<dbReference type="Proteomes" id="UP000584587">
    <property type="component" value="Unassembled WGS sequence"/>
</dbReference>
<gene>
    <name evidence="1" type="ORF">HER12_01355</name>
</gene>
<dbReference type="RefSeq" id="WP_168104877.1">
    <property type="nucleotide sequence ID" value="NZ_CP051215.1"/>
</dbReference>
<dbReference type="AlphaFoldDB" id="A0A846TSC3"/>
<organism evidence="1 2">
    <name type="scientific">Spiroplasma platyhelix PALS-1</name>
    <dbReference type="NCBI Taxonomy" id="1276218"/>
    <lineage>
        <taxon>Bacteria</taxon>
        <taxon>Bacillati</taxon>
        <taxon>Mycoplasmatota</taxon>
        <taxon>Mollicutes</taxon>
        <taxon>Entomoplasmatales</taxon>
        <taxon>Spiroplasmataceae</taxon>
        <taxon>Spiroplasma</taxon>
    </lineage>
</organism>
<dbReference type="EMBL" id="JAAVVK010000001">
    <property type="protein sequence ID" value="NKE38405.1"/>
    <property type="molecule type" value="Genomic_DNA"/>
</dbReference>
<evidence type="ECO:0000313" key="1">
    <source>
        <dbReference type="EMBL" id="NKE38405.1"/>
    </source>
</evidence>
<comment type="caution">
    <text evidence="1">The sequence shown here is derived from an EMBL/GenBank/DDBJ whole genome shotgun (WGS) entry which is preliminary data.</text>
</comment>
<protein>
    <submittedName>
        <fullName evidence="1">Uncharacterized protein</fullName>
    </submittedName>
</protein>